<dbReference type="AlphaFoldDB" id="A0A9D2XB76"/>
<feature type="region of interest" description="Disordered" evidence="3">
    <location>
        <begin position="398"/>
        <end position="426"/>
    </location>
</feature>
<dbReference type="GO" id="GO:0006355">
    <property type="term" value="P:regulation of DNA-templated transcription"/>
    <property type="evidence" value="ECO:0007669"/>
    <property type="project" value="InterPro"/>
</dbReference>
<dbReference type="EMBL" id="JAAVVJ010025999">
    <property type="protein sequence ID" value="KAF7198981.1"/>
    <property type="molecule type" value="Genomic_DNA"/>
</dbReference>
<sequence length="812" mass="88147">QKKPQTDLSDLQNPAPPGLMLQNLETPDLHPEAPEAPGPSSTSSDSDPHSSATLNQSLQSQGPGEESQEDMNWILEDIMMALNILPKAQASHDGVLSSNQITDNGTESPHMQDLVPEAGCVFYQDSSADAVVHYCIGAQNQNQPSCTGLSARSDLPTQQQSSEFNSPGTLTETSHGTTFQGSQSSPYPQPGYALTSDPPGLQQLSSQNSQNILGSLAHEAEAQSSRTSLSCLKDLRIPQPLSPLEPRSPDAQQRPSRSHNPENDVRPALPQQPWLTEPPRLLQLPISVLSDNKTGPVPRRGTSSCGSELLDWKPESWDSCAESSTVGVVEDSGTESDPGGGSAPQKRQRQRRSDAAEGSEIPRKRIRKRKNLQQASEDLGAAIKKLKVCEGATAVSPVRSSCSGVPVEESQAASKSSDKPRTCPRTKMVPACAQGEPREVESLRAEQTRIRTRSFVKMIQENISDKIQENCVLVPVVCRAVIRKEQAVIRKEETVTLLKRGRGRPRKIRPVETPSNRVPEEPESMSRDKVHEQQADEESSKVEEDGERKKRGRKARNRAKNAGAAHPREAGSAEGLEKAGEETPRQSLMATLKKFQCLIKQQHSMTVKSTEIQETDKFMREVEKREDGSDKDVEMEDRDLPDGTVDENHNQSVVTSAATDANKLHQDVPRDPGPAASDGVQEDDGVQVSPDREQLLQNPVEGGSDALQVLIKDKGTTCADTSSPEAAIKAHDCNGQKTGTPSPKGDVTGVTAGSDLDDEEDEEDVDVLVYSPEHDCLTRAFEGELCNASMTPDNGEEEEDSNEIDVTGVDTE</sequence>
<feature type="compositionally biased region" description="Polar residues" evidence="3">
    <location>
        <begin position="1"/>
        <end position="12"/>
    </location>
</feature>
<feature type="compositionally biased region" description="Basic and acidic residues" evidence="3">
    <location>
        <begin position="614"/>
        <end position="649"/>
    </location>
</feature>
<evidence type="ECO:0000256" key="1">
    <source>
        <dbReference type="ARBA" id="ARBA00004123"/>
    </source>
</evidence>
<feature type="region of interest" description="Disordered" evidence="3">
    <location>
        <begin position="1"/>
        <end position="68"/>
    </location>
</feature>
<feature type="compositionally biased region" description="Basic residues" evidence="3">
    <location>
        <begin position="549"/>
        <end position="559"/>
    </location>
</feature>
<feature type="region of interest" description="Disordered" evidence="3">
    <location>
        <begin position="787"/>
        <end position="812"/>
    </location>
</feature>
<evidence type="ECO:0000313" key="4">
    <source>
        <dbReference type="EMBL" id="KAF7198981.1"/>
    </source>
</evidence>
<feature type="compositionally biased region" description="Polar residues" evidence="3">
    <location>
        <begin position="650"/>
        <end position="659"/>
    </location>
</feature>
<evidence type="ECO:0000256" key="2">
    <source>
        <dbReference type="ARBA" id="ARBA00023242"/>
    </source>
</evidence>
<comment type="caution">
    <text evidence="4">The sequence shown here is derived from an EMBL/GenBank/DDBJ whole genome shotgun (WGS) entry which is preliminary data.</text>
</comment>
<dbReference type="InterPro" id="IPR000637">
    <property type="entry name" value="HMGI/Y_DNA-bd_CS"/>
</dbReference>
<feature type="compositionally biased region" description="Basic and acidic residues" evidence="3">
    <location>
        <begin position="351"/>
        <end position="363"/>
    </location>
</feature>
<evidence type="ECO:0000256" key="3">
    <source>
        <dbReference type="SAM" id="MobiDB-lite"/>
    </source>
</evidence>
<feature type="region of interest" description="Disordered" evidence="3">
    <location>
        <begin position="145"/>
        <end position="206"/>
    </location>
</feature>
<feature type="compositionally biased region" description="Polar residues" evidence="3">
    <location>
        <begin position="145"/>
        <end position="186"/>
    </location>
</feature>
<feature type="region of interest" description="Disordered" evidence="3">
    <location>
        <begin position="238"/>
        <end position="373"/>
    </location>
</feature>
<feature type="non-terminal residue" evidence="4">
    <location>
        <position position="1"/>
    </location>
</feature>
<feature type="compositionally biased region" description="Basic and acidic residues" evidence="3">
    <location>
        <begin position="566"/>
        <end position="584"/>
    </location>
</feature>
<name>A0A9D2XB76_NOTFU</name>
<evidence type="ECO:0000313" key="5">
    <source>
        <dbReference type="Proteomes" id="UP000822369"/>
    </source>
</evidence>
<comment type="subcellular location">
    <subcellularLocation>
        <location evidence="1">Nucleus</location>
    </subcellularLocation>
</comment>
<feature type="compositionally biased region" description="Polar residues" evidence="3">
    <location>
        <begin position="602"/>
        <end position="612"/>
    </location>
</feature>
<protein>
    <submittedName>
        <fullName evidence="4">Transcript variant X1</fullName>
    </submittedName>
</protein>
<dbReference type="PROSITE" id="PS00354">
    <property type="entry name" value="HMGI_Y"/>
    <property type="match status" value="1"/>
</dbReference>
<feature type="compositionally biased region" description="Polar residues" evidence="3">
    <location>
        <begin position="52"/>
        <end position="62"/>
    </location>
</feature>
<feature type="compositionally biased region" description="Low complexity" evidence="3">
    <location>
        <begin position="39"/>
        <end position="51"/>
    </location>
</feature>
<reference evidence="4" key="1">
    <citation type="submission" date="2020-03" db="EMBL/GenBank/DDBJ databases">
        <title>Intra-Species Differences in Population Size shape Life History and Genome Evolution.</title>
        <authorList>
            <person name="Willemsen D."/>
            <person name="Cui R."/>
            <person name="Valenzano D.R."/>
        </authorList>
    </citation>
    <scope>NUCLEOTIDE SEQUENCE</scope>
    <source>
        <strain evidence="4">GRZ</strain>
        <tissue evidence="4">Whole</tissue>
    </source>
</reference>
<keyword evidence="2" id="KW-0539">Nucleus</keyword>
<organism evidence="4 5">
    <name type="scientific">Nothobranchius furzeri</name>
    <name type="common">Turquoise killifish</name>
    <dbReference type="NCBI Taxonomy" id="105023"/>
    <lineage>
        <taxon>Eukaryota</taxon>
        <taxon>Metazoa</taxon>
        <taxon>Chordata</taxon>
        <taxon>Craniata</taxon>
        <taxon>Vertebrata</taxon>
        <taxon>Euteleostomi</taxon>
        <taxon>Actinopterygii</taxon>
        <taxon>Neopterygii</taxon>
        <taxon>Teleostei</taxon>
        <taxon>Neoteleostei</taxon>
        <taxon>Acanthomorphata</taxon>
        <taxon>Ovalentaria</taxon>
        <taxon>Atherinomorphae</taxon>
        <taxon>Cyprinodontiformes</taxon>
        <taxon>Nothobranchiidae</taxon>
        <taxon>Nothobranchius</taxon>
    </lineage>
</organism>
<feature type="region of interest" description="Disordered" evidence="3">
    <location>
        <begin position="602"/>
        <end position="703"/>
    </location>
</feature>
<gene>
    <name evidence="4" type="ORF">G4P62_001593</name>
</gene>
<proteinExistence type="predicted"/>
<feature type="compositionally biased region" description="Acidic residues" evidence="3">
    <location>
        <begin position="794"/>
        <end position="803"/>
    </location>
</feature>
<dbReference type="GO" id="GO:0005634">
    <property type="term" value="C:nucleus"/>
    <property type="evidence" value="ECO:0007669"/>
    <property type="project" value="UniProtKB-SubCell"/>
</dbReference>
<feature type="region of interest" description="Disordered" evidence="3">
    <location>
        <begin position="500"/>
        <end position="587"/>
    </location>
</feature>
<accession>A0A9D2XB76</accession>
<feature type="region of interest" description="Disordered" evidence="3">
    <location>
        <begin position="716"/>
        <end position="761"/>
    </location>
</feature>
<feature type="compositionally biased region" description="Basic and acidic residues" evidence="3">
    <location>
        <begin position="518"/>
        <end position="548"/>
    </location>
</feature>
<dbReference type="Proteomes" id="UP000822369">
    <property type="component" value="Unassembled WGS sequence"/>
</dbReference>